<evidence type="ECO:0000256" key="2">
    <source>
        <dbReference type="ARBA" id="ARBA00022801"/>
    </source>
</evidence>
<dbReference type="Proteomes" id="UP001642360">
    <property type="component" value="Unassembled WGS sequence"/>
</dbReference>
<dbReference type="InterPro" id="IPR033132">
    <property type="entry name" value="GH_1_N_CS"/>
</dbReference>
<evidence type="ECO:0000256" key="1">
    <source>
        <dbReference type="ARBA" id="ARBA00010838"/>
    </source>
</evidence>
<organism evidence="4 5">
    <name type="scientific">Ilex paraguariensis</name>
    <name type="common">yerba mate</name>
    <dbReference type="NCBI Taxonomy" id="185542"/>
    <lineage>
        <taxon>Eukaryota</taxon>
        <taxon>Viridiplantae</taxon>
        <taxon>Streptophyta</taxon>
        <taxon>Embryophyta</taxon>
        <taxon>Tracheophyta</taxon>
        <taxon>Spermatophyta</taxon>
        <taxon>Magnoliopsida</taxon>
        <taxon>eudicotyledons</taxon>
        <taxon>Gunneridae</taxon>
        <taxon>Pentapetalae</taxon>
        <taxon>asterids</taxon>
        <taxon>campanulids</taxon>
        <taxon>Aquifoliales</taxon>
        <taxon>Aquifoliaceae</taxon>
        <taxon>Ilex</taxon>
    </lineage>
</organism>
<comment type="caution">
    <text evidence="4">The sequence shown here is derived from an EMBL/GenBank/DDBJ whole genome shotgun (WGS) entry which is preliminary data.</text>
</comment>
<dbReference type="Gene3D" id="3.20.20.80">
    <property type="entry name" value="Glycosidases"/>
    <property type="match status" value="1"/>
</dbReference>
<comment type="similarity">
    <text evidence="1">Belongs to the glycosyl hydrolase 1 family.</text>
</comment>
<feature type="signal peptide" evidence="3">
    <location>
        <begin position="1"/>
        <end position="23"/>
    </location>
</feature>
<dbReference type="Pfam" id="PF00232">
    <property type="entry name" value="Glyco_hydro_1"/>
    <property type="match status" value="1"/>
</dbReference>
<protein>
    <submittedName>
        <fullName evidence="4">Uncharacterized protein</fullName>
    </submittedName>
</protein>
<name>A0ABC8R6H5_9AQUA</name>
<keyword evidence="3" id="KW-0732">Signal</keyword>
<keyword evidence="2" id="KW-0378">Hydrolase</keyword>
<dbReference type="EMBL" id="CAUOFW020001036">
    <property type="protein sequence ID" value="CAK9140347.1"/>
    <property type="molecule type" value="Genomic_DNA"/>
</dbReference>
<evidence type="ECO:0000313" key="4">
    <source>
        <dbReference type="EMBL" id="CAK9140347.1"/>
    </source>
</evidence>
<gene>
    <name evidence="4" type="ORF">ILEXP_LOCUS7791</name>
</gene>
<sequence>MAVQSSLLLVVLVNLLALGIASSVSPSFNYTSFPPGFVFGAASAAYQYEGAVKEGGRGPSYEGAVKEGGRGLSVWDTFTHKYPGRHTTDEKDRIGWFQILHLLVKSVT</sequence>
<dbReference type="PROSITE" id="PS00653">
    <property type="entry name" value="GLYCOSYL_HYDROL_F1_2"/>
    <property type="match status" value="1"/>
</dbReference>
<accession>A0ABC8R6H5</accession>
<reference evidence="4 5" key="1">
    <citation type="submission" date="2024-02" db="EMBL/GenBank/DDBJ databases">
        <authorList>
            <person name="Vignale AGUSTIN F."/>
            <person name="Sosa J E."/>
            <person name="Modenutti C."/>
        </authorList>
    </citation>
    <scope>NUCLEOTIDE SEQUENCE [LARGE SCALE GENOMIC DNA]</scope>
</reference>
<proteinExistence type="inferred from homology"/>
<dbReference type="InterPro" id="IPR001360">
    <property type="entry name" value="Glyco_hydro_1"/>
</dbReference>
<dbReference type="SUPFAM" id="SSF51445">
    <property type="entry name" value="(Trans)glycosidases"/>
    <property type="match status" value="1"/>
</dbReference>
<evidence type="ECO:0000313" key="5">
    <source>
        <dbReference type="Proteomes" id="UP001642360"/>
    </source>
</evidence>
<dbReference type="AlphaFoldDB" id="A0ABC8R6H5"/>
<feature type="chain" id="PRO_5044842411" evidence="3">
    <location>
        <begin position="24"/>
        <end position="108"/>
    </location>
</feature>
<keyword evidence="5" id="KW-1185">Reference proteome</keyword>
<dbReference type="InterPro" id="IPR017853">
    <property type="entry name" value="GH"/>
</dbReference>
<dbReference type="GO" id="GO:0016787">
    <property type="term" value="F:hydrolase activity"/>
    <property type="evidence" value="ECO:0007669"/>
    <property type="project" value="UniProtKB-KW"/>
</dbReference>
<evidence type="ECO:0000256" key="3">
    <source>
        <dbReference type="SAM" id="SignalP"/>
    </source>
</evidence>